<feature type="region of interest" description="Disordered" evidence="1">
    <location>
        <begin position="1"/>
        <end position="34"/>
    </location>
</feature>
<name>A0AAD3MQM4_LATJO</name>
<comment type="caution">
    <text evidence="2">The sequence shown here is derived from an EMBL/GenBank/DDBJ whole genome shotgun (WGS) entry which is preliminary data.</text>
</comment>
<proteinExistence type="predicted"/>
<protein>
    <submittedName>
        <fullName evidence="2">Uncharacterized protein</fullName>
    </submittedName>
</protein>
<feature type="compositionally biased region" description="Acidic residues" evidence="1">
    <location>
        <begin position="82"/>
        <end position="92"/>
    </location>
</feature>
<reference evidence="2" key="1">
    <citation type="submission" date="2022-08" db="EMBL/GenBank/DDBJ databases">
        <title>Genome sequencing of akame (Lates japonicus).</title>
        <authorList>
            <person name="Hashiguchi Y."/>
            <person name="Takahashi H."/>
        </authorList>
    </citation>
    <scope>NUCLEOTIDE SEQUENCE</scope>
    <source>
        <strain evidence="2">Kochi</strain>
    </source>
</reference>
<dbReference type="EMBL" id="BRZM01008060">
    <property type="protein sequence ID" value="GLD58555.1"/>
    <property type="molecule type" value="Genomic_DNA"/>
</dbReference>
<evidence type="ECO:0000313" key="3">
    <source>
        <dbReference type="EMBL" id="GLD58579.1"/>
    </source>
</evidence>
<organism evidence="2 4">
    <name type="scientific">Lates japonicus</name>
    <name type="common">Japanese lates</name>
    <dbReference type="NCBI Taxonomy" id="270547"/>
    <lineage>
        <taxon>Eukaryota</taxon>
        <taxon>Metazoa</taxon>
        <taxon>Chordata</taxon>
        <taxon>Craniata</taxon>
        <taxon>Vertebrata</taxon>
        <taxon>Euteleostomi</taxon>
        <taxon>Actinopterygii</taxon>
        <taxon>Neopterygii</taxon>
        <taxon>Teleostei</taxon>
        <taxon>Neoteleostei</taxon>
        <taxon>Acanthomorphata</taxon>
        <taxon>Carangaria</taxon>
        <taxon>Carangaria incertae sedis</taxon>
        <taxon>Centropomidae</taxon>
        <taxon>Lates</taxon>
    </lineage>
</organism>
<dbReference type="EMBL" id="BRZM01008063">
    <property type="protein sequence ID" value="GLD58579.1"/>
    <property type="molecule type" value="Genomic_DNA"/>
</dbReference>
<dbReference type="AlphaFoldDB" id="A0AAD3MQM4"/>
<feature type="region of interest" description="Disordered" evidence="1">
    <location>
        <begin position="67"/>
        <end position="107"/>
    </location>
</feature>
<sequence length="107" mass="11545">MFKKQQKPAEGAAAEKEQEENSENQLSGSCENLNDTTVVKEKKGGLAGIFKRSASIDNLFDEEKGLFSGLKKKTPKASGDDAAAEDKDELFASDESLSENTNTKVLS</sequence>
<gene>
    <name evidence="2" type="ORF">AKAME5_002990900</name>
    <name evidence="3" type="ORF">AKAME5_002991000</name>
</gene>
<feature type="compositionally biased region" description="Polar residues" evidence="1">
    <location>
        <begin position="98"/>
        <end position="107"/>
    </location>
</feature>
<accession>A0AAD3MQM4</accession>
<keyword evidence="4" id="KW-1185">Reference proteome</keyword>
<dbReference type="Proteomes" id="UP001279410">
    <property type="component" value="Unassembled WGS sequence"/>
</dbReference>
<evidence type="ECO:0000256" key="1">
    <source>
        <dbReference type="SAM" id="MobiDB-lite"/>
    </source>
</evidence>
<evidence type="ECO:0000313" key="4">
    <source>
        <dbReference type="Proteomes" id="UP001279410"/>
    </source>
</evidence>
<evidence type="ECO:0000313" key="2">
    <source>
        <dbReference type="EMBL" id="GLD58555.1"/>
    </source>
</evidence>
<feature type="compositionally biased region" description="Polar residues" evidence="1">
    <location>
        <begin position="23"/>
        <end position="34"/>
    </location>
</feature>